<organism evidence="3 4">
    <name type="scientific">Brassica oleracea var. oleracea</name>
    <dbReference type="NCBI Taxonomy" id="109376"/>
    <lineage>
        <taxon>Eukaryota</taxon>
        <taxon>Viridiplantae</taxon>
        <taxon>Streptophyta</taxon>
        <taxon>Embryophyta</taxon>
        <taxon>Tracheophyta</taxon>
        <taxon>Spermatophyta</taxon>
        <taxon>Magnoliopsida</taxon>
        <taxon>eudicotyledons</taxon>
        <taxon>Gunneridae</taxon>
        <taxon>Pentapetalae</taxon>
        <taxon>rosids</taxon>
        <taxon>malvids</taxon>
        <taxon>Brassicales</taxon>
        <taxon>Brassicaceae</taxon>
        <taxon>Brassiceae</taxon>
        <taxon>Brassica</taxon>
    </lineage>
</organism>
<proteinExistence type="predicted"/>
<feature type="coiled-coil region" evidence="1">
    <location>
        <begin position="91"/>
        <end position="128"/>
    </location>
</feature>
<keyword evidence="2" id="KW-1133">Transmembrane helix</keyword>
<dbReference type="AlphaFoldDB" id="A0A0D3EG43"/>
<sequence length="196" mass="23205">MIDGKAEDHVPDEDKRWCLFLVHSRVLSLCVALYLNQVTGYVFLSCFPIFMCTKSRESVDEEDTYDYLPGKRYFICKDFENDGMHFRQPWVMGVQQEVERLKIRVHEHEKLLRECDELKAQVRMLLRRVLYFPSAFEEGDSSRSSQVDMSYSTDMPSNLGNMLGVRNHVRDRRIHEQLKNDLIDNIWNKFGNDEDV</sequence>
<reference evidence="3 4" key="1">
    <citation type="journal article" date="2014" name="Genome Biol.">
        <title>Transcriptome and methylome profiling reveals relics of genome dominance in the mesopolyploid Brassica oleracea.</title>
        <authorList>
            <person name="Parkin I.A."/>
            <person name="Koh C."/>
            <person name="Tang H."/>
            <person name="Robinson S.J."/>
            <person name="Kagale S."/>
            <person name="Clarke W.E."/>
            <person name="Town C.D."/>
            <person name="Nixon J."/>
            <person name="Krishnakumar V."/>
            <person name="Bidwell S.L."/>
            <person name="Denoeud F."/>
            <person name="Belcram H."/>
            <person name="Links M.G."/>
            <person name="Just J."/>
            <person name="Clarke C."/>
            <person name="Bender T."/>
            <person name="Huebert T."/>
            <person name="Mason A.S."/>
            <person name="Pires J.C."/>
            <person name="Barker G."/>
            <person name="Moore J."/>
            <person name="Walley P.G."/>
            <person name="Manoli S."/>
            <person name="Batley J."/>
            <person name="Edwards D."/>
            <person name="Nelson M.N."/>
            <person name="Wang X."/>
            <person name="Paterson A.H."/>
            <person name="King G."/>
            <person name="Bancroft I."/>
            <person name="Chalhoub B."/>
            <person name="Sharpe A.G."/>
        </authorList>
    </citation>
    <scope>NUCLEOTIDE SEQUENCE</scope>
    <source>
        <strain evidence="3 4">cv. TO1000</strain>
    </source>
</reference>
<accession>A0A0D3EG43</accession>
<evidence type="ECO:0000256" key="1">
    <source>
        <dbReference type="SAM" id="Coils"/>
    </source>
</evidence>
<name>A0A0D3EG43_BRAOL</name>
<evidence type="ECO:0000313" key="3">
    <source>
        <dbReference type="EnsemblPlants" id="Bo9g169900.1"/>
    </source>
</evidence>
<keyword evidence="4" id="KW-1185">Reference proteome</keyword>
<reference evidence="3" key="2">
    <citation type="submission" date="2015-03" db="UniProtKB">
        <authorList>
            <consortium name="EnsemblPlants"/>
        </authorList>
    </citation>
    <scope>IDENTIFICATION</scope>
</reference>
<evidence type="ECO:0000313" key="4">
    <source>
        <dbReference type="Proteomes" id="UP000032141"/>
    </source>
</evidence>
<dbReference type="HOGENOM" id="CLU_1391979_0_0_1"/>
<keyword evidence="1" id="KW-0175">Coiled coil</keyword>
<feature type="transmembrane region" description="Helical" evidence="2">
    <location>
        <begin position="26"/>
        <end position="50"/>
    </location>
</feature>
<dbReference type="EnsemblPlants" id="Bo9g169900.1">
    <property type="protein sequence ID" value="Bo9g169900.1"/>
    <property type="gene ID" value="Bo9g169900"/>
</dbReference>
<keyword evidence="2" id="KW-0472">Membrane</keyword>
<evidence type="ECO:0000256" key="2">
    <source>
        <dbReference type="SAM" id="Phobius"/>
    </source>
</evidence>
<dbReference type="Gramene" id="Bo9g169900.1">
    <property type="protein sequence ID" value="Bo9g169900.1"/>
    <property type="gene ID" value="Bo9g169900"/>
</dbReference>
<dbReference type="Proteomes" id="UP000032141">
    <property type="component" value="Chromosome C9"/>
</dbReference>
<keyword evidence="2" id="KW-0812">Transmembrane</keyword>
<protein>
    <submittedName>
        <fullName evidence="3">Uncharacterized protein</fullName>
    </submittedName>
</protein>